<keyword evidence="3" id="KW-1185">Reference proteome</keyword>
<feature type="domain" description="Nitrogenase/oxidoreductase component 1" evidence="1">
    <location>
        <begin position="20"/>
        <end position="333"/>
    </location>
</feature>
<proteinExistence type="predicted"/>
<dbReference type="InterPro" id="IPR000510">
    <property type="entry name" value="Nase/OxRdtase_comp1"/>
</dbReference>
<name>A0A1M5WD74_9FIRM</name>
<dbReference type="SUPFAM" id="SSF53807">
    <property type="entry name" value="Helical backbone' metal receptor"/>
    <property type="match status" value="1"/>
</dbReference>
<dbReference type="EMBL" id="FQXV01000003">
    <property type="protein sequence ID" value="SHH85456.1"/>
    <property type="molecule type" value="Genomic_DNA"/>
</dbReference>
<evidence type="ECO:0000313" key="2">
    <source>
        <dbReference type="EMBL" id="SHH85456.1"/>
    </source>
</evidence>
<dbReference type="RefSeq" id="WP_073076759.1">
    <property type="nucleotide sequence ID" value="NZ_FQXV01000003.1"/>
</dbReference>
<protein>
    <submittedName>
        <fullName evidence="2">Nitrogenase component 1 type Oxidoreductase</fullName>
    </submittedName>
</protein>
<dbReference type="STRING" id="1123282.SAMN02745823_01206"/>
<evidence type="ECO:0000259" key="1">
    <source>
        <dbReference type="Pfam" id="PF00148"/>
    </source>
</evidence>
<dbReference type="GO" id="GO:0016491">
    <property type="term" value="F:oxidoreductase activity"/>
    <property type="evidence" value="ECO:0007669"/>
    <property type="project" value="InterPro"/>
</dbReference>
<organism evidence="2 3">
    <name type="scientific">Sporobacter termitidis DSM 10068</name>
    <dbReference type="NCBI Taxonomy" id="1123282"/>
    <lineage>
        <taxon>Bacteria</taxon>
        <taxon>Bacillati</taxon>
        <taxon>Bacillota</taxon>
        <taxon>Clostridia</taxon>
        <taxon>Eubacteriales</taxon>
        <taxon>Oscillospiraceae</taxon>
        <taxon>Sporobacter</taxon>
    </lineage>
</organism>
<dbReference type="Gene3D" id="3.40.50.1980">
    <property type="entry name" value="Nitrogenase molybdenum iron protein domain"/>
    <property type="match status" value="2"/>
</dbReference>
<dbReference type="Proteomes" id="UP000183995">
    <property type="component" value="Unassembled WGS sequence"/>
</dbReference>
<gene>
    <name evidence="2" type="ORF">SAMN02745823_01206</name>
</gene>
<evidence type="ECO:0000313" key="3">
    <source>
        <dbReference type="Proteomes" id="UP000183995"/>
    </source>
</evidence>
<dbReference type="Pfam" id="PF00148">
    <property type="entry name" value="Oxidored_nitro"/>
    <property type="match status" value="1"/>
</dbReference>
<dbReference type="OrthoDB" id="5442487at2"/>
<sequence length="381" mass="41818">MKNELTVRLPGVPPAIFPTLAGIPGLQMLFVGPFSCTRHGLYTSILQLREQLSFLCVSEADVVTGLYLDKTIQAAREIAAERTPSCMILITCCQNALIGTDYADLTARMEEAVHIPVRYLEVNRLNLYAGRKAETMNLPTELLRYDFLVPAPKSPEPSVNLIGSPYGVDGGCELISLLESNGVTVRELCACGDFKEYLKMASAHLNIVLHRKYDSAGEFLKKKLGTPWLPLYGDYDPELLAAQYGGLARALGVPLDAGAYESALEERTGVLAKSLSGQSVYLEGGDSESPLEVCRWLLSRGVNLSGVALHNFSTVAQEAERALREAWPGFRVEQDIYRLSEPGEDIRRLRELKRPLPQPAGFQALHRVLDALENAVGEVKA</sequence>
<dbReference type="AlphaFoldDB" id="A0A1M5WD74"/>
<reference evidence="2 3" key="1">
    <citation type="submission" date="2016-11" db="EMBL/GenBank/DDBJ databases">
        <authorList>
            <person name="Jaros S."/>
            <person name="Januszkiewicz K."/>
            <person name="Wedrychowicz H."/>
        </authorList>
    </citation>
    <scope>NUCLEOTIDE SEQUENCE [LARGE SCALE GENOMIC DNA]</scope>
    <source>
        <strain evidence="2 3">DSM 10068</strain>
    </source>
</reference>
<accession>A0A1M5WD74</accession>